<keyword evidence="3" id="KW-1185">Reference proteome</keyword>
<proteinExistence type="predicted"/>
<dbReference type="EMBL" id="JALJOQ010000085">
    <property type="protein sequence ID" value="KAK9800168.1"/>
    <property type="molecule type" value="Genomic_DNA"/>
</dbReference>
<evidence type="ECO:0000256" key="1">
    <source>
        <dbReference type="SAM" id="Phobius"/>
    </source>
</evidence>
<evidence type="ECO:0000313" key="3">
    <source>
        <dbReference type="Proteomes" id="UP001465755"/>
    </source>
</evidence>
<accession>A0AAW1NZD0</accession>
<gene>
    <name evidence="2" type="ORF">WJX73_002501</name>
</gene>
<comment type="caution">
    <text evidence="2">The sequence shown here is derived from an EMBL/GenBank/DDBJ whole genome shotgun (WGS) entry which is preliminary data.</text>
</comment>
<dbReference type="AlphaFoldDB" id="A0AAW1NZD0"/>
<protein>
    <submittedName>
        <fullName evidence="2">Uncharacterized protein</fullName>
    </submittedName>
</protein>
<sequence>MIASVASYVSFDATFQLVESLSTGVYGESGALALSFRWSPPPPYLESGNSTSRQQDDLTCNLDNVPECPAGEALAYPCSCVCGNSTGCPLQTGSGSFHWTESFYSLAGLVLVLFFGVSAAVKWVLHAYKPPQILQ</sequence>
<keyword evidence="1" id="KW-1133">Transmembrane helix</keyword>
<reference evidence="2 3" key="1">
    <citation type="journal article" date="2024" name="Nat. Commun.">
        <title>Phylogenomics reveals the evolutionary origins of lichenization in chlorophyte algae.</title>
        <authorList>
            <person name="Puginier C."/>
            <person name="Libourel C."/>
            <person name="Otte J."/>
            <person name="Skaloud P."/>
            <person name="Haon M."/>
            <person name="Grisel S."/>
            <person name="Petersen M."/>
            <person name="Berrin J.G."/>
            <person name="Delaux P.M."/>
            <person name="Dal Grande F."/>
            <person name="Keller J."/>
        </authorList>
    </citation>
    <scope>NUCLEOTIDE SEQUENCE [LARGE SCALE GENOMIC DNA]</scope>
    <source>
        <strain evidence="2 3">SAG 2036</strain>
    </source>
</reference>
<feature type="transmembrane region" description="Helical" evidence="1">
    <location>
        <begin position="103"/>
        <end position="125"/>
    </location>
</feature>
<evidence type="ECO:0000313" key="2">
    <source>
        <dbReference type="EMBL" id="KAK9800168.1"/>
    </source>
</evidence>
<organism evidence="2 3">
    <name type="scientific">Symbiochloris irregularis</name>
    <dbReference type="NCBI Taxonomy" id="706552"/>
    <lineage>
        <taxon>Eukaryota</taxon>
        <taxon>Viridiplantae</taxon>
        <taxon>Chlorophyta</taxon>
        <taxon>core chlorophytes</taxon>
        <taxon>Trebouxiophyceae</taxon>
        <taxon>Trebouxiales</taxon>
        <taxon>Trebouxiaceae</taxon>
        <taxon>Symbiochloris</taxon>
    </lineage>
</organism>
<dbReference type="Proteomes" id="UP001465755">
    <property type="component" value="Unassembled WGS sequence"/>
</dbReference>
<keyword evidence="1" id="KW-0472">Membrane</keyword>
<name>A0AAW1NZD0_9CHLO</name>
<keyword evidence="1" id="KW-0812">Transmembrane</keyword>